<dbReference type="Gene3D" id="1.10.600.10">
    <property type="entry name" value="Farnesyl Diphosphate Synthase"/>
    <property type="match status" value="1"/>
</dbReference>
<dbReference type="OrthoDB" id="10406303at2759"/>
<evidence type="ECO:0000313" key="1">
    <source>
        <dbReference type="EMBL" id="CAD7640349.1"/>
    </source>
</evidence>
<protein>
    <submittedName>
        <fullName evidence="1">Uncharacterized protein</fullName>
    </submittedName>
</protein>
<dbReference type="EMBL" id="OC878020">
    <property type="protein sequence ID" value="CAD7640349.1"/>
    <property type="molecule type" value="Genomic_DNA"/>
</dbReference>
<dbReference type="AlphaFoldDB" id="A0A7R9QC43"/>
<dbReference type="Proteomes" id="UP000759131">
    <property type="component" value="Unassembled WGS sequence"/>
</dbReference>
<dbReference type="EMBL" id="CAJPIZ010023445">
    <property type="protein sequence ID" value="CAG2118219.1"/>
    <property type="molecule type" value="Genomic_DNA"/>
</dbReference>
<organism evidence="1">
    <name type="scientific">Medioppia subpectinata</name>
    <dbReference type="NCBI Taxonomy" id="1979941"/>
    <lineage>
        <taxon>Eukaryota</taxon>
        <taxon>Metazoa</taxon>
        <taxon>Ecdysozoa</taxon>
        <taxon>Arthropoda</taxon>
        <taxon>Chelicerata</taxon>
        <taxon>Arachnida</taxon>
        <taxon>Acari</taxon>
        <taxon>Acariformes</taxon>
        <taxon>Sarcoptiformes</taxon>
        <taxon>Oribatida</taxon>
        <taxon>Brachypylina</taxon>
        <taxon>Oppioidea</taxon>
        <taxon>Oppiidae</taxon>
        <taxon>Medioppia</taxon>
    </lineage>
</organism>
<dbReference type="InterPro" id="IPR008949">
    <property type="entry name" value="Isoprenoid_synthase_dom_sf"/>
</dbReference>
<dbReference type="Pfam" id="PF19086">
    <property type="entry name" value="Terpene_syn_C_2"/>
    <property type="match status" value="1"/>
</dbReference>
<sequence length="218" mass="25225">LGRRLLEALAAIEPDINEHQRSYLRSGLKNSFRAGLHIHKKYRSVQQLIPFEDYYTIRSAQSAWGYFIALAEYSVEYSIPQTLRFNEYVLRFYETSVRLGLAVEDYFTARSKLATNDPTNGVLSYAHTNRCSVQSALDYYRRCIDELDTECKSLVSAIRADPELCTKGLDNYIGCVVDTPAMFQQLSGHLFDFHYKDGYIYSPVWERLNESVVKNYHV</sequence>
<evidence type="ECO:0000313" key="2">
    <source>
        <dbReference type="Proteomes" id="UP000759131"/>
    </source>
</evidence>
<reference evidence="1" key="1">
    <citation type="submission" date="2020-11" db="EMBL/GenBank/DDBJ databases">
        <authorList>
            <person name="Tran Van P."/>
        </authorList>
    </citation>
    <scope>NUCLEOTIDE SEQUENCE</scope>
</reference>
<accession>A0A7R9QC43</accession>
<feature type="non-terminal residue" evidence="1">
    <location>
        <position position="1"/>
    </location>
</feature>
<gene>
    <name evidence="1" type="ORF">OSB1V03_LOCUS18171</name>
</gene>
<name>A0A7R9QC43_9ACAR</name>
<keyword evidence="2" id="KW-1185">Reference proteome</keyword>
<dbReference type="SUPFAM" id="SSF48576">
    <property type="entry name" value="Terpenoid synthases"/>
    <property type="match status" value="1"/>
</dbReference>
<proteinExistence type="predicted"/>